<evidence type="ECO:0008006" key="3">
    <source>
        <dbReference type="Google" id="ProtNLM"/>
    </source>
</evidence>
<accession>A0A1N7M302</accession>
<dbReference type="EMBL" id="FTOP01000005">
    <property type="protein sequence ID" value="SIS80480.1"/>
    <property type="molecule type" value="Genomic_DNA"/>
</dbReference>
<dbReference type="STRING" id="529505.SAMN05421761_10549"/>
<evidence type="ECO:0000313" key="2">
    <source>
        <dbReference type="Proteomes" id="UP000186026"/>
    </source>
</evidence>
<proteinExistence type="predicted"/>
<protein>
    <recommendedName>
        <fullName evidence="3">Outer membrane protein beta-barrel domain-containing protein</fullName>
    </recommendedName>
</protein>
<gene>
    <name evidence="1" type="ORF">SAMN05421761_10549</name>
</gene>
<dbReference type="RefSeq" id="WP_076500027.1">
    <property type="nucleotide sequence ID" value="NZ_FTOP01000005.1"/>
</dbReference>
<keyword evidence="2" id="KW-1185">Reference proteome</keyword>
<reference evidence="2" key="1">
    <citation type="submission" date="2017-01" db="EMBL/GenBank/DDBJ databases">
        <authorList>
            <person name="Varghese N."/>
            <person name="Submissions S."/>
        </authorList>
    </citation>
    <scope>NUCLEOTIDE SEQUENCE [LARGE SCALE GENOMIC DNA]</scope>
    <source>
        <strain evidence="2">DSM 46698</strain>
    </source>
</reference>
<dbReference type="AlphaFoldDB" id="A0A1N7M302"/>
<evidence type="ECO:0000313" key="1">
    <source>
        <dbReference type="EMBL" id="SIS80480.1"/>
    </source>
</evidence>
<sequence>MIRSIVFICFLFCFIGNTFGQTENVIRINFLNPSLTIERVLSPKTTFEAGVGFGYNGSYPDLAFASESGIQYIFAGFVDLQSRYYYNLEKRQNKGKNIGSNSGNFFALRMLYTGPDVASNFIRFDNNSFAVGPTWGIQRAYGKFNLAYSMGPIYYFNTSGSHNWFPLILEINFGYNLGR</sequence>
<dbReference type="Proteomes" id="UP000186026">
    <property type="component" value="Unassembled WGS sequence"/>
</dbReference>
<name>A0A1N7M302_9BACT</name>
<organism evidence="1 2">
    <name type="scientific">Belliella pelovolcani</name>
    <dbReference type="NCBI Taxonomy" id="529505"/>
    <lineage>
        <taxon>Bacteria</taxon>
        <taxon>Pseudomonadati</taxon>
        <taxon>Bacteroidota</taxon>
        <taxon>Cytophagia</taxon>
        <taxon>Cytophagales</taxon>
        <taxon>Cyclobacteriaceae</taxon>
        <taxon>Belliella</taxon>
    </lineage>
</organism>
<dbReference type="OrthoDB" id="883248at2"/>